<keyword evidence="2" id="KW-1185">Reference proteome</keyword>
<protein>
    <submittedName>
        <fullName evidence="1">Uncharacterized protein</fullName>
    </submittedName>
</protein>
<evidence type="ECO:0000313" key="1">
    <source>
        <dbReference type="EMBL" id="KAL0011259.1"/>
    </source>
</evidence>
<dbReference type="Proteomes" id="UP001459277">
    <property type="component" value="Unassembled WGS sequence"/>
</dbReference>
<comment type="caution">
    <text evidence="1">The sequence shown here is derived from an EMBL/GenBank/DDBJ whole genome shotgun (WGS) entry which is preliminary data.</text>
</comment>
<accession>A0AAW2DP32</accession>
<evidence type="ECO:0000313" key="2">
    <source>
        <dbReference type="Proteomes" id="UP001459277"/>
    </source>
</evidence>
<sequence>MSLLRHHAVYVHPSTSEHANFLVWQQDQPSSHHLMTTMSNVFPIKFQLRMLVKSEIYEGHSPEPHTSLENTFPKRVSAFLSEEDKVLLRDNGDRFCLLHDLAIPERNHAPVLQKITSVAASARGSRMPIVVDMMLRVKRVIRMPTN</sequence>
<name>A0AAW2DP32_9ROSI</name>
<organism evidence="1 2">
    <name type="scientific">Lithocarpus litseifolius</name>
    <dbReference type="NCBI Taxonomy" id="425828"/>
    <lineage>
        <taxon>Eukaryota</taxon>
        <taxon>Viridiplantae</taxon>
        <taxon>Streptophyta</taxon>
        <taxon>Embryophyta</taxon>
        <taxon>Tracheophyta</taxon>
        <taxon>Spermatophyta</taxon>
        <taxon>Magnoliopsida</taxon>
        <taxon>eudicotyledons</taxon>
        <taxon>Gunneridae</taxon>
        <taxon>Pentapetalae</taxon>
        <taxon>rosids</taxon>
        <taxon>fabids</taxon>
        <taxon>Fagales</taxon>
        <taxon>Fagaceae</taxon>
        <taxon>Lithocarpus</taxon>
    </lineage>
</organism>
<reference evidence="1 2" key="1">
    <citation type="submission" date="2024-01" db="EMBL/GenBank/DDBJ databases">
        <title>A telomere-to-telomere, gap-free genome of sweet tea (Lithocarpus litseifolius).</title>
        <authorList>
            <person name="Zhou J."/>
        </authorList>
    </citation>
    <scope>NUCLEOTIDE SEQUENCE [LARGE SCALE GENOMIC DNA]</scope>
    <source>
        <strain evidence="1">Zhou-2022a</strain>
        <tissue evidence="1">Leaf</tissue>
    </source>
</reference>
<dbReference type="EMBL" id="JAZDWU010000002">
    <property type="protein sequence ID" value="KAL0011259.1"/>
    <property type="molecule type" value="Genomic_DNA"/>
</dbReference>
<proteinExistence type="predicted"/>
<dbReference type="AlphaFoldDB" id="A0AAW2DP32"/>
<gene>
    <name evidence="1" type="ORF">SO802_006367</name>
</gene>